<dbReference type="Proteomes" id="UP000186513">
    <property type="component" value="Unassembled WGS sequence"/>
</dbReference>
<organism evidence="2 3">
    <name type="scientific">Chitinimonas taiwanensis DSM 18899</name>
    <dbReference type="NCBI Taxonomy" id="1121279"/>
    <lineage>
        <taxon>Bacteria</taxon>
        <taxon>Pseudomonadati</taxon>
        <taxon>Pseudomonadota</taxon>
        <taxon>Betaproteobacteria</taxon>
        <taxon>Neisseriales</taxon>
        <taxon>Chitinibacteraceae</taxon>
        <taxon>Chitinimonas</taxon>
    </lineage>
</organism>
<dbReference type="STRING" id="1121279.SAMN02745887_03215"/>
<protein>
    <submittedName>
        <fullName evidence="2">Uncharacterized protein</fullName>
    </submittedName>
</protein>
<evidence type="ECO:0000256" key="1">
    <source>
        <dbReference type="SAM" id="MobiDB-lite"/>
    </source>
</evidence>
<reference evidence="2 3" key="1">
    <citation type="submission" date="2016-11" db="EMBL/GenBank/DDBJ databases">
        <authorList>
            <person name="Jaros S."/>
            <person name="Januszkiewicz K."/>
            <person name="Wedrychowicz H."/>
        </authorList>
    </citation>
    <scope>NUCLEOTIDE SEQUENCE [LARGE SCALE GENOMIC DNA]</scope>
    <source>
        <strain evidence="2 3">DSM 18899</strain>
    </source>
</reference>
<keyword evidence="3" id="KW-1185">Reference proteome</keyword>
<name>A0A1K2HPZ9_9NEIS</name>
<feature type="compositionally biased region" description="Polar residues" evidence="1">
    <location>
        <begin position="48"/>
        <end position="58"/>
    </location>
</feature>
<proteinExistence type="predicted"/>
<evidence type="ECO:0000313" key="2">
    <source>
        <dbReference type="EMBL" id="SFZ78819.1"/>
    </source>
</evidence>
<evidence type="ECO:0000313" key="3">
    <source>
        <dbReference type="Proteomes" id="UP000186513"/>
    </source>
</evidence>
<gene>
    <name evidence="2" type="ORF">SAMN02745887_03215</name>
</gene>
<dbReference type="EMBL" id="FPKR01000013">
    <property type="protein sequence ID" value="SFZ78819.1"/>
    <property type="molecule type" value="Genomic_DNA"/>
</dbReference>
<dbReference type="AlphaFoldDB" id="A0A1K2HPZ9"/>
<feature type="compositionally biased region" description="Basic and acidic residues" evidence="1">
    <location>
        <begin position="1"/>
        <end position="11"/>
    </location>
</feature>
<feature type="region of interest" description="Disordered" evidence="1">
    <location>
        <begin position="1"/>
        <end position="58"/>
    </location>
</feature>
<sequence length="58" mass="6604">MAKQKEDKRTLDLYGEPAQRGRPRHYQDNAAKQRAYRDRKRAAASPLASLQTPAPSTH</sequence>
<accession>A0A1K2HPZ9</accession>